<dbReference type="EMBL" id="LXJZ01000020">
    <property type="protein sequence ID" value="OAJ63485.1"/>
    <property type="molecule type" value="Genomic_DNA"/>
</dbReference>
<protein>
    <submittedName>
        <fullName evidence="9">MFS transporter</fullName>
    </submittedName>
</protein>
<dbReference type="Proteomes" id="UP000078116">
    <property type="component" value="Unassembled WGS sequence"/>
</dbReference>
<feature type="transmembrane region" description="Helical" evidence="7">
    <location>
        <begin position="269"/>
        <end position="292"/>
    </location>
</feature>
<feature type="transmembrane region" description="Helical" evidence="7">
    <location>
        <begin position="12"/>
        <end position="32"/>
    </location>
</feature>
<evidence type="ECO:0000256" key="1">
    <source>
        <dbReference type="ARBA" id="ARBA00004141"/>
    </source>
</evidence>
<feature type="transmembrane region" description="Helical" evidence="7">
    <location>
        <begin position="198"/>
        <end position="218"/>
    </location>
</feature>
<keyword evidence="3 7" id="KW-0812">Transmembrane</keyword>
<reference evidence="11 12" key="1">
    <citation type="submission" date="2016-04" db="EMBL/GenBank/DDBJ databases">
        <title>Reclassification of Paraburkholderia panaciterrae (Farh et al. 2015) Dobritsa &amp; Samadpour 2016 as a later homotypic synonym of Paraburkholderia ginsengiterrae (Farh et al. 2015) Dobritsa &amp; Samadpour 2016.</title>
        <authorList>
            <person name="Dobritsa A.P."/>
            <person name="Kutumbaka K."/>
            <person name="Samadpour M."/>
        </authorList>
    </citation>
    <scope>NUCLEOTIDE SEQUENCE [LARGE SCALE GENOMIC DNA]</scope>
    <source>
        <strain evidence="9 12">DCY85</strain>
        <strain evidence="10 11">DCY85-1</strain>
    </source>
</reference>
<evidence type="ECO:0000256" key="6">
    <source>
        <dbReference type="SAM" id="MobiDB-lite"/>
    </source>
</evidence>
<feature type="transmembrane region" description="Helical" evidence="7">
    <location>
        <begin position="44"/>
        <end position="64"/>
    </location>
</feature>
<proteinExistence type="predicted"/>
<dbReference type="AlphaFoldDB" id="A0A1A9MXK6"/>
<evidence type="ECO:0000256" key="5">
    <source>
        <dbReference type="ARBA" id="ARBA00023136"/>
    </source>
</evidence>
<evidence type="ECO:0000256" key="4">
    <source>
        <dbReference type="ARBA" id="ARBA00022989"/>
    </source>
</evidence>
<dbReference type="OrthoDB" id="9807274at2"/>
<feature type="transmembrane region" description="Helical" evidence="7">
    <location>
        <begin position="298"/>
        <end position="320"/>
    </location>
</feature>
<keyword evidence="4 7" id="KW-1133">Transmembrane helix</keyword>
<dbReference type="STRING" id="1462993.A6V36_18555"/>
<evidence type="ECO:0000256" key="2">
    <source>
        <dbReference type="ARBA" id="ARBA00022448"/>
    </source>
</evidence>
<dbReference type="Pfam" id="PF07690">
    <property type="entry name" value="MFS_1"/>
    <property type="match status" value="1"/>
</dbReference>
<dbReference type="Gene3D" id="1.20.1250.20">
    <property type="entry name" value="MFS general substrate transporter like domains"/>
    <property type="match status" value="1"/>
</dbReference>
<evidence type="ECO:0000313" key="10">
    <source>
        <dbReference type="EMBL" id="OAJ63485.1"/>
    </source>
</evidence>
<evidence type="ECO:0000313" key="12">
    <source>
        <dbReference type="Proteomes" id="UP000078116"/>
    </source>
</evidence>
<evidence type="ECO:0000313" key="11">
    <source>
        <dbReference type="Proteomes" id="UP000077961"/>
    </source>
</evidence>
<name>A0A1A9MXK6_9BURK</name>
<evidence type="ECO:0000256" key="3">
    <source>
        <dbReference type="ARBA" id="ARBA00022692"/>
    </source>
</evidence>
<dbReference type="Proteomes" id="UP000077961">
    <property type="component" value="Unassembled WGS sequence"/>
</dbReference>
<keyword evidence="2" id="KW-0813">Transport</keyword>
<comment type="subcellular location">
    <subcellularLocation>
        <location evidence="1">Membrane</location>
        <topology evidence="1">Multi-pass membrane protein</topology>
    </subcellularLocation>
</comment>
<evidence type="ECO:0000256" key="7">
    <source>
        <dbReference type="SAM" id="Phobius"/>
    </source>
</evidence>
<dbReference type="PROSITE" id="PS50850">
    <property type="entry name" value="MFS"/>
    <property type="match status" value="1"/>
</dbReference>
<dbReference type="InterPro" id="IPR011701">
    <property type="entry name" value="MFS"/>
</dbReference>
<feature type="transmembrane region" description="Helical" evidence="7">
    <location>
        <begin position="167"/>
        <end position="186"/>
    </location>
</feature>
<dbReference type="InterPro" id="IPR020846">
    <property type="entry name" value="MFS_dom"/>
</dbReference>
<feature type="transmembrane region" description="Helical" evidence="7">
    <location>
        <begin position="76"/>
        <end position="95"/>
    </location>
</feature>
<feature type="region of interest" description="Disordered" evidence="6">
    <location>
        <begin position="452"/>
        <end position="471"/>
    </location>
</feature>
<gene>
    <name evidence="10" type="ORF">A6V36_18555</name>
    <name evidence="9" type="ORF">A6V37_10735</name>
</gene>
<evidence type="ECO:0000259" key="8">
    <source>
        <dbReference type="PROSITE" id="PS50850"/>
    </source>
</evidence>
<dbReference type="SUPFAM" id="SSF103473">
    <property type="entry name" value="MFS general substrate transporter"/>
    <property type="match status" value="1"/>
</dbReference>
<accession>A0A1A9MXK6</accession>
<dbReference type="RefSeq" id="WP_064265150.1">
    <property type="nucleotide sequence ID" value="NZ_LXJZ01000020.1"/>
</dbReference>
<keyword evidence="5 7" id="KW-0472">Membrane</keyword>
<feature type="transmembrane region" description="Helical" evidence="7">
    <location>
        <begin position="134"/>
        <end position="161"/>
    </location>
</feature>
<keyword evidence="11" id="KW-1185">Reference proteome</keyword>
<organism evidence="9 12">
    <name type="scientific">Paraburkholderia ginsengiterrae</name>
    <dbReference type="NCBI Taxonomy" id="1462993"/>
    <lineage>
        <taxon>Bacteria</taxon>
        <taxon>Pseudomonadati</taxon>
        <taxon>Pseudomonadota</taxon>
        <taxon>Betaproteobacteria</taxon>
        <taxon>Burkholderiales</taxon>
        <taxon>Burkholderiaceae</taxon>
        <taxon>Paraburkholderia</taxon>
    </lineage>
</organism>
<comment type="caution">
    <text evidence="9">The sequence shown here is derived from an EMBL/GenBank/DDBJ whole genome shotgun (WGS) entry which is preliminary data.</text>
</comment>
<feature type="domain" description="Major facilitator superfamily (MFS) profile" evidence="8">
    <location>
        <begin position="10"/>
        <end position="453"/>
    </location>
</feature>
<feature type="transmembrane region" description="Helical" evidence="7">
    <location>
        <begin position="357"/>
        <end position="383"/>
    </location>
</feature>
<dbReference type="CDD" id="cd17321">
    <property type="entry name" value="MFS_MMR_MDR_like"/>
    <property type="match status" value="1"/>
</dbReference>
<sequence>MENVKHQQRVLLATSLSYVIVILDTSIVNVALEPIANSLAGGIAGLQWIVTAYTLTFASLLLTGGTLGDRHGARNVYIAGLAAFTVASALCGAAPSLPLLVAGRIVQGVGAALLVPASLALINHTWSNSRERAAVFGVWAGLGGVAMASGPLLGGVLIGLIGWRSIFLVNVPICLAGIVLALRVPAARSDSPLANTRSFDLAGQLAGIAALALLNIAIIDAPRDGWGSPAVIGCMVAALAAGAAFVAIEATRAQPMMPLDLFRHAVFPAAVWASMVSAVTFYGLMFDLSLLFQRQLGYTPLHAGLAFLPLTIVVPVGSLLSKRASGWLGVKWLVAGAFLLSAGGYFALMALGPAAPYALLALPLPAIGFAASLITPATTAAMMASVDRQRAGIAAGVLNAARQTGALLGVALSGGLIARHAEIGEGMQPGFLIAGVLSLSAGAIWWRAATRSGPQDGIASPAIQPVQRRSH</sequence>
<feature type="transmembrane region" description="Helical" evidence="7">
    <location>
        <begin position="332"/>
        <end position="351"/>
    </location>
</feature>
<feature type="transmembrane region" description="Helical" evidence="7">
    <location>
        <begin position="101"/>
        <end position="122"/>
    </location>
</feature>
<dbReference type="EMBL" id="LXKA01000382">
    <property type="protein sequence ID" value="OAJ52121.1"/>
    <property type="molecule type" value="Genomic_DNA"/>
</dbReference>
<evidence type="ECO:0000313" key="9">
    <source>
        <dbReference type="EMBL" id="OAJ52121.1"/>
    </source>
</evidence>
<dbReference type="PANTHER" id="PTHR42718:SF9">
    <property type="entry name" value="MAJOR FACILITATOR SUPERFAMILY MULTIDRUG TRANSPORTER MFSC"/>
    <property type="match status" value="1"/>
</dbReference>
<dbReference type="GO" id="GO:0022857">
    <property type="term" value="F:transmembrane transporter activity"/>
    <property type="evidence" value="ECO:0007669"/>
    <property type="project" value="InterPro"/>
</dbReference>
<dbReference type="PANTHER" id="PTHR42718">
    <property type="entry name" value="MAJOR FACILITATOR SUPERFAMILY MULTIDRUG TRANSPORTER MFSC"/>
    <property type="match status" value="1"/>
</dbReference>
<dbReference type="GO" id="GO:0016020">
    <property type="term" value="C:membrane"/>
    <property type="evidence" value="ECO:0007669"/>
    <property type="project" value="UniProtKB-SubCell"/>
</dbReference>
<dbReference type="Gene3D" id="1.20.1720.10">
    <property type="entry name" value="Multidrug resistance protein D"/>
    <property type="match status" value="1"/>
</dbReference>
<dbReference type="InterPro" id="IPR036259">
    <property type="entry name" value="MFS_trans_sf"/>
</dbReference>
<feature type="transmembrane region" description="Helical" evidence="7">
    <location>
        <begin position="230"/>
        <end position="248"/>
    </location>
</feature>